<dbReference type="PROSITE" id="PS50873">
    <property type="entry name" value="PEROXIDASE_4"/>
    <property type="match status" value="1"/>
</dbReference>
<evidence type="ECO:0000259" key="23">
    <source>
        <dbReference type="PROSITE" id="PS50873"/>
    </source>
</evidence>
<evidence type="ECO:0000256" key="19">
    <source>
        <dbReference type="PIRSR" id="PIRSR600823-3"/>
    </source>
</evidence>
<accession>A0A3N7G0G5</accession>
<dbReference type="PROSITE" id="PS00435">
    <property type="entry name" value="PEROXIDASE_1"/>
    <property type="match status" value="1"/>
</dbReference>
<feature type="disulfide bond" evidence="21">
    <location>
        <begin position="83"/>
        <end position="163"/>
    </location>
</feature>
<comment type="cofactor">
    <cofactor evidence="19 22">
        <name>Ca(2+)</name>
        <dbReference type="ChEBI" id="CHEBI:29108"/>
    </cofactor>
    <text evidence="19 22">Binds 2 calcium ions per subunit.</text>
</comment>
<comment type="similarity">
    <text evidence="4">Belongs to the peroxidase family. Ascorbate peroxidase subfamily.</text>
</comment>
<dbReference type="Pfam" id="PF00141">
    <property type="entry name" value="peroxidase"/>
    <property type="match status" value="1"/>
</dbReference>
<keyword evidence="13 19" id="KW-0408">Iron</keyword>
<dbReference type="CDD" id="cd00693">
    <property type="entry name" value="secretory_peroxidase"/>
    <property type="match status" value="1"/>
</dbReference>
<dbReference type="EC" id="1.11.1.7" evidence="5 22"/>
<evidence type="ECO:0000313" key="24">
    <source>
        <dbReference type="EMBL" id="RQO99470.1"/>
    </source>
</evidence>
<evidence type="ECO:0000256" key="5">
    <source>
        <dbReference type="ARBA" id="ARBA00012313"/>
    </source>
</evidence>
<dbReference type="Gene3D" id="1.10.520.10">
    <property type="match status" value="1"/>
</dbReference>
<feature type="domain" description="Plant heme peroxidase family profile" evidence="23">
    <location>
        <begin position="73"/>
        <end position="366"/>
    </location>
</feature>
<evidence type="ECO:0000256" key="11">
    <source>
        <dbReference type="ARBA" id="ARBA00022837"/>
    </source>
</evidence>
<feature type="binding site" evidence="19">
    <location>
        <position position="124"/>
    </location>
    <ligand>
        <name>Ca(2+)</name>
        <dbReference type="ChEBI" id="CHEBI:29108"/>
        <label>1</label>
    </ligand>
</feature>
<keyword evidence="16 22" id="KW-0376">Hydrogen peroxide</keyword>
<feature type="binding site" evidence="19">
    <location>
        <position position="294"/>
    </location>
    <ligand>
        <name>Ca(2+)</name>
        <dbReference type="ChEBI" id="CHEBI:29108"/>
        <label>2</label>
    </ligand>
</feature>
<comment type="similarity">
    <text evidence="22">Belongs to the peroxidase family. Classical plant (class III) peroxidase subfamily.</text>
</comment>
<dbReference type="GO" id="GO:0020037">
    <property type="term" value="F:heme binding"/>
    <property type="evidence" value="ECO:0007669"/>
    <property type="project" value="UniProtKB-UniRule"/>
</dbReference>
<protein>
    <recommendedName>
        <fullName evidence="5 22">Peroxidase</fullName>
        <ecNumber evidence="5 22">1.11.1.7</ecNumber>
    </recommendedName>
</protein>
<evidence type="ECO:0000256" key="18">
    <source>
        <dbReference type="PIRSR" id="PIRSR600823-2"/>
    </source>
</evidence>
<keyword evidence="25" id="KW-1185">Reference proteome</keyword>
<dbReference type="PANTHER" id="PTHR31388:SF144">
    <property type="entry name" value="PEROXIDASE 67-RELATED"/>
    <property type="match status" value="1"/>
</dbReference>
<dbReference type="GO" id="GO:0005576">
    <property type="term" value="C:extracellular region"/>
    <property type="evidence" value="ECO:0007669"/>
    <property type="project" value="UniProtKB-SubCell"/>
</dbReference>
<dbReference type="PRINTS" id="PR00461">
    <property type="entry name" value="PLPEROXIDASE"/>
</dbReference>
<dbReference type="Proteomes" id="UP000006729">
    <property type="component" value="Chromosome 13"/>
</dbReference>
<keyword evidence="10" id="KW-0732">Signal</keyword>
<dbReference type="FunFam" id="1.10.520.10:FF:000006">
    <property type="entry name" value="Peroxidase"/>
    <property type="match status" value="1"/>
</dbReference>
<evidence type="ECO:0000256" key="17">
    <source>
        <dbReference type="PIRSR" id="PIRSR600823-1"/>
    </source>
</evidence>
<dbReference type="InterPro" id="IPR033905">
    <property type="entry name" value="Secretory_peroxidase"/>
</dbReference>
<keyword evidence="6 22" id="KW-0964">Secreted</keyword>
<name>A0A3N7G0G5_POPTR</name>
<keyword evidence="11 19" id="KW-0106">Calcium</keyword>
<feature type="binding site" description="axial binding residue" evidence="19">
    <location>
        <position position="241"/>
    </location>
    <ligand>
        <name>heme b</name>
        <dbReference type="ChEBI" id="CHEBI:60344"/>
    </ligand>
    <ligandPart>
        <name>Fe</name>
        <dbReference type="ChEBI" id="CHEBI:18248"/>
    </ligandPart>
</feature>
<dbReference type="FunFam" id="1.10.420.10:FF:000001">
    <property type="entry name" value="Peroxidase"/>
    <property type="match status" value="1"/>
</dbReference>
<keyword evidence="9 19" id="KW-0479">Metal-binding</keyword>
<feature type="binding site" evidence="19">
    <location>
        <position position="136"/>
    </location>
    <ligand>
        <name>Ca(2+)</name>
        <dbReference type="ChEBI" id="CHEBI:29108"/>
        <label>1</label>
    </ligand>
</feature>
<proteinExistence type="inferred from homology"/>
<dbReference type="GO" id="GO:0046872">
    <property type="term" value="F:metal ion binding"/>
    <property type="evidence" value="ECO:0007669"/>
    <property type="project" value="UniProtKB-UniRule"/>
</dbReference>
<dbReference type="GO" id="GO:0042744">
    <property type="term" value="P:hydrogen peroxide catabolic process"/>
    <property type="evidence" value="ECO:0007669"/>
    <property type="project" value="UniProtKB-KW"/>
</dbReference>
<dbReference type="GO" id="GO:0006979">
    <property type="term" value="P:response to oxidative stress"/>
    <property type="evidence" value="ECO:0007669"/>
    <property type="project" value="UniProtKB-UniRule"/>
</dbReference>
<feature type="disulfide bond" evidence="21">
    <location>
        <begin position="169"/>
        <end position="362"/>
    </location>
</feature>
<evidence type="ECO:0000256" key="1">
    <source>
        <dbReference type="ARBA" id="ARBA00000189"/>
    </source>
</evidence>
<evidence type="ECO:0000256" key="22">
    <source>
        <dbReference type="RuleBase" id="RU362060"/>
    </source>
</evidence>
<evidence type="ECO:0000256" key="6">
    <source>
        <dbReference type="ARBA" id="ARBA00022525"/>
    </source>
</evidence>
<sequence length="366" mass="40166">MPCSCQEKSSIKPHIYLDISYNLVLKTLLAFLNSLKERSKMARTSSSSTSFSSYMVSVTLALLLIYTSSSSAHLSTDFYDKSCPQLFGTVKSVVQSAIAKERRMGASLVRLFFHDCFVKGCDASILLEDTATFKGEQGAGPNNNSVRGYNVVAKIKSKLEKVCPGIVSCADIVVIAARDSTVLLGGPYWKVKLGRRDSKTANMNAASKSLPSDTSTVSQLIKRFKSKGLSATDMVALSGSHTIGQTKCKTFRARIYNETNIDKSFATMRQKMCPLTTGDDNLAPLDFQTPNVFDNNYYKNLIHKKGLLHSDQVLFSGESTDSLVRTYSNNPDIFFSDFAAAMVKMGDIDPRTGTRGEIRKKCSCPN</sequence>
<dbReference type="InterPro" id="IPR019793">
    <property type="entry name" value="Peroxidases_heam-ligand_BS"/>
</dbReference>
<evidence type="ECO:0000256" key="9">
    <source>
        <dbReference type="ARBA" id="ARBA00022723"/>
    </source>
</evidence>
<organism evidence="24 25">
    <name type="scientific">Populus trichocarpa</name>
    <name type="common">Western balsam poplar</name>
    <name type="synonym">Populus balsamifera subsp. trichocarpa</name>
    <dbReference type="NCBI Taxonomy" id="3694"/>
    <lineage>
        <taxon>Eukaryota</taxon>
        <taxon>Viridiplantae</taxon>
        <taxon>Streptophyta</taxon>
        <taxon>Embryophyta</taxon>
        <taxon>Tracheophyta</taxon>
        <taxon>Spermatophyta</taxon>
        <taxon>Magnoliopsida</taxon>
        <taxon>eudicotyledons</taxon>
        <taxon>Gunneridae</taxon>
        <taxon>Pentapetalae</taxon>
        <taxon>rosids</taxon>
        <taxon>fabids</taxon>
        <taxon>Malpighiales</taxon>
        <taxon>Salicaceae</taxon>
        <taxon>Saliceae</taxon>
        <taxon>Populus</taxon>
    </lineage>
</organism>
<evidence type="ECO:0000256" key="2">
    <source>
        <dbReference type="ARBA" id="ARBA00002322"/>
    </source>
</evidence>
<evidence type="ECO:0000256" key="10">
    <source>
        <dbReference type="ARBA" id="ARBA00022729"/>
    </source>
</evidence>
<feature type="binding site" evidence="19">
    <location>
        <position position="122"/>
    </location>
    <ligand>
        <name>Ca(2+)</name>
        <dbReference type="ChEBI" id="CHEBI:29108"/>
        <label>1</label>
    </ligand>
</feature>
<dbReference type="PANTHER" id="PTHR31388">
    <property type="entry name" value="PEROXIDASE 72-RELATED"/>
    <property type="match status" value="1"/>
</dbReference>
<evidence type="ECO:0000256" key="14">
    <source>
        <dbReference type="ARBA" id="ARBA00023157"/>
    </source>
</evidence>
<dbReference type="GO" id="GO:0140825">
    <property type="term" value="F:lactoperoxidase activity"/>
    <property type="evidence" value="ECO:0007669"/>
    <property type="project" value="UniProtKB-EC"/>
</dbReference>
<keyword evidence="15" id="KW-0325">Glycoprotein</keyword>
<evidence type="ECO:0000256" key="7">
    <source>
        <dbReference type="ARBA" id="ARBA00022559"/>
    </source>
</evidence>
<dbReference type="GO" id="GO:0042742">
    <property type="term" value="P:defense response to bacterium"/>
    <property type="evidence" value="ECO:0000318"/>
    <property type="project" value="GO_Central"/>
</dbReference>
<comment type="subcellular location">
    <subcellularLocation>
        <location evidence="3 22">Secreted</location>
    </subcellularLocation>
</comment>
<dbReference type="SMR" id="A0A3N7G0G5"/>
<dbReference type="STRING" id="3694.A0A3N7G0G5"/>
<evidence type="ECO:0000256" key="21">
    <source>
        <dbReference type="PIRSR" id="PIRSR600823-5"/>
    </source>
</evidence>
<feature type="binding site" evidence="18">
    <location>
        <position position="211"/>
    </location>
    <ligand>
        <name>substrate</name>
    </ligand>
</feature>
<dbReference type="OrthoDB" id="2113341at2759"/>
<evidence type="ECO:0000256" key="8">
    <source>
        <dbReference type="ARBA" id="ARBA00022617"/>
    </source>
</evidence>
<feature type="binding site" evidence="19">
    <location>
        <position position="242"/>
    </location>
    <ligand>
        <name>Ca(2+)</name>
        <dbReference type="ChEBI" id="CHEBI:29108"/>
        <label>2</label>
    </ligand>
</feature>
<dbReference type="OMA" id="NYRTHIY"/>
<dbReference type="InParanoid" id="A0A3N7G0G5"/>
<dbReference type="Gene3D" id="1.10.420.10">
    <property type="entry name" value="Peroxidase, domain 2"/>
    <property type="match status" value="1"/>
</dbReference>
<feature type="binding site" evidence="19">
    <location>
        <position position="118"/>
    </location>
    <ligand>
        <name>Ca(2+)</name>
        <dbReference type="ChEBI" id="CHEBI:29108"/>
        <label>1</label>
    </ligand>
</feature>
<dbReference type="SUPFAM" id="SSF48113">
    <property type="entry name" value="Heme-dependent peroxidases"/>
    <property type="match status" value="1"/>
</dbReference>
<comment type="catalytic activity">
    <reaction evidence="1 22">
        <text>2 a phenolic donor + H2O2 = 2 a phenolic radical donor + 2 H2O</text>
        <dbReference type="Rhea" id="RHEA:56136"/>
        <dbReference type="ChEBI" id="CHEBI:15377"/>
        <dbReference type="ChEBI" id="CHEBI:16240"/>
        <dbReference type="ChEBI" id="CHEBI:139520"/>
        <dbReference type="ChEBI" id="CHEBI:139521"/>
        <dbReference type="EC" id="1.11.1.7"/>
    </reaction>
</comment>
<dbReference type="PROSITE" id="PS00436">
    <property type="entry name" value="PEROXIDASE_2"/>
    <property type="match status" value="1"/>
</dbReference>
<feature type="binding site" evidence="19">
    <location>
        <position position="286"/>
    </location>
    <ligand>
        <name>Ca(2+)</name>
        <dbReference type="ChEBI" id="CHEBI:29108"/>
        <label>2</label>
    </ligand>
</feature>
<feature type="binding site" evidence="19">
    <location>
        <position position="289"/>
    </location>
    <ligand>
        <name>Ca(2+)</name>
        <dbReference type="ChEBI" id="CHEBI:29108"/>
        <label>2</label>
    </ligand>
</feature>
<evidence type="ECO:0000313" key="25">
    <source>
        <dbReference type="Proteomes" id="UP000006729"/>
    </source>
</evidence>
<evidence type="ECO:0000256" key="16">
    <source>
        <dbReference type="ARBA" id="ARBA00023324"/>
    </source>
</evidence>
<evidence type="ECO:0000256" key="12">
    <source>
        <dbReference type="ARBA" id="ARBA00023002"/>
    </source>
</evidence>
<evidence type="ECO:0000256" key="20">
    <source>
        <dbReference type="PIRSR" id="PIRSR600823-4"/>
    </source>
</evidence>
<evidence type="ECO:0000256" key="13">
    <source>
        <dbReference type="ARBA" id="ARBA00023004"/>
    </source>
</evidence>
<keyword evidence="14 21" id="KW-1015">Disulfide bond</keyword>
<evidence type="ECO:0000256" key="4">
    <source>
        <dbReference type="ARBA" id="ARBA00006873"/>
    </source>
</evidence>
<dbReference type="EMBL" id="CM009302">
    <property type="protein sequence ID" value="RQO99470.1"/>
    <property type="molecule type" value="Genomic_DNA"/>
</dbReference>
<dbReference type="GO" id="GO:0004601">
    <property type="term" value="F:peroxidase activity"/>
    <property type="evidence" value="ECO:0000318"/>
    <property type="project" value="GO_Central"/>
</dbReference>
<dbReference type="GO" id="GO:0009531">
    <property type="term" value="C:secondary cell wall"/>
    <property type="evidence" value="ECO:0000318"/>
    <property type="project" value="GO_Central"/>
</dbReference>
<feature type="binding site" evidence="19">
    <location>
        <position position="115"/>
    </location>
    <ligand>
        <name>Ca(2+)</name>
        <dbReference type="ChEBI" id="CHEBI:29108"/>
        <label>1</label>
    </ligand>
</feature>
<dbReference type="Gramene" id="Potri.013G156400.2.v4.1">
    <property type="protein sequence ID" value="Potri.013G156400.2.v4.1"/>
    <property type="gene ID" value="Potri.013G156400.v4.1"/>
</dbReference>
<dbReference type="AlphaFoldDB" id="A0A3N7G0G5"/>
<comment type="cofactor">
    <cofactor evidence="19 22">
        <name>heme b</name>
        <dbReference type="ChEBI" id="CHEBI:60344"/>
    </cofactor>
    <text evidence="19 22">Binds 1 heme b (iron(II)-protoporphyrin IX) group per subunit.</text>
</comment>
<dbReference type="InterPro" id="IPR019794">
    <property type="entry name" value="Peroxidases_AS"/>
</dbReference>
<gene>
    <name evidence="24" type="ORF">POPTR_013G156400</name>
</gene>
<dbReference type="InterPro" id="IPR000823">
    <property type="entry name" value="Peroxidase_pln"/>
</dbReference>
<comment type="function">
    <text evidence="2">Removal of H(2)O(2), oxidation of toxic reductants, biosynthesis and degradation of lignin, suberization, auxin catabolism, response to environmental stresses such as wounding, pathogen attack and oxidative stress. These functions might be dependent on each isozyme/isoform in each plant tissue.</text>
</comment>
<evidence type="ECO:0000256" key="3">
    <source>
        <dbReference type="ARBA" id="ARBA00004613"/>
    </source>
</evidence>
<dbReference type="InterPro" id="IPR010255">
    <property type="entry name" value="Haem_peroxidase_sf"/>
</dbReference>
<keyword evidence="8 22" id="KW-0349">Heme</keyword>
<keyword evidence="7 22" id="KW-0575">Peroxidase</keyword>
<feature type="binding site" evidence="19">
    <location>
        <position position="120"/>
    </location>
    <ligand>
        <name>Ca(2+)</name>
        <dbReference type="ChEBI" id="CHEBI:29108"/>
        <label>1</label>
    </ligand>
</feature>
<feature type="disulfide bond" evidence="21">
    <location>
        <begin position="248"/>
        <end position="273"/>
    </location>
</feature>
<dbReference type="InterPro" id="IPR002016">
    <property type="entry name" value="Haem_peroxidase"/>
</dbReference>
<evidence type="ECO:0000256" key="15">
    <source>
        <dbReference type="ARBA" id="ARBA00023180"/>
    </source>
</evidence>
<dbReference type="PRINTS" id="PR00458">
    <property type="entry name" value="PEROXIDASE"/>
</dbReference>
<keyword evidence="12 22" id="KW-0560">Oxidoreductase</keyword>
<feature type="disulfide bond" evidence="21">
    <location>
        <begin position="116"/>
        <end position="121"/>
    </location>
</feature>
<reference evidence="24 25" key="1">
    <citation type="journal article" date="2006" name="Science">
        <title>The genome of black cottonwood, Populus trichocarpa (Torr. &amp; Gray).</title>
        <authorList>
            <person name="Tuskan G.A."/>
            <person name="Difazio S."/>
            <person name="Jansson S."/>
            <person name="Bohlmann J."/>
            <person name="Grigoriev I."/>
            <person name="Hellsten U."/>
            <person name="Putnam N."/>
            <person name="Ralph S."/>
            <person name="Rombauts S."/>
            <person name="Salamov A."/>
            <person name="Schein J."/>
            <person name="Sterck L."/>
            <person name="Aerts A."/>
            <person name="Bhalerao R.R."/>
            <person name="Bhalerao R.P."/>
            <person name="Blaudez D."/>
            <person name="Boerjan W."/>
            <person name="Brun A."/>
            <person name="Brunner A."/>
            <person name="Busov V."/>
            <person name="Campbell M."/>
            <person name="Carlson J."/>
            <person name="Chalot M."/>
            <person name="Chapman J."/>
            <person name="Chen G.L."/>
            <person name="Cooper D."/>
            <person name="Coutinho P.M."/>
            <person name="Couturier J."/>
            <person name="Covert S."/>
            <person name="Cronk Q."/>
            <person name="Cunningham R."/>
            <person name="Davis J."/>
            <person name="Degroeve S."/>
            <person name="Dejardin A."/>
            <person name="Depamphilis C."/>
            <person name="Detter J."/>
            <person name="Dirks B."/>
            <person name="Dubchak I."/>
            <person name="Duplessis S."/>
            <person name="Ehlting J."/>
            <person name="Ellis B."/>
            <person name="Gendler K."/>
            <person name="Goodstein D."/>
            <person name="Gribskov M."/>
            <person name="Grimwood J."/>
            <person name="Groover A."/>
            <person name="Gunter L."/>
            <person name="Hamberger B."/>
            <person name="Heinze B."/>
            <person name="Helariutta Y."/>
            <person name="Henrissat B."/>
            <person name="Holligan D."/>
            <person name="Holt R."/>
            <person name="Huang W."/>
            <person name="Islam-Faridi N."/>
            <person name="Jones S."/>
            <person name="Jones-Rhoades M."/>
            <person name="Jorgensen R."/>
            <person name="Joshi C."/>
            <person name="Kangasjarvi J."/>
            <person name="Karlsson J."/>
            <person name="Kelleher C."/>
            <person name="Kirkpatrick R."/>
            <person name="Kirst M."/>
            <person name="Kohler A."/>
            <person name="Kalluri U."/>
            <person name="Larimer F."/>
            <person name="Leebens-Mack J."/>
            <person name="Leple J.C."/>
            <person name="Locascio P."/>
            <person name="Lou Y."/>
            <person name="Lucas S."/>
            <person name="Martin F."/>
            <person name="Montanini B."/>
            <person name="Napoli C."/>
            <person name="Nelson D.R."/>
            <person name="Nelson C."/>
            <person name="Nieminen K."/>
            <person name="Nilsson O."/>
            <person name="Pereda V."/>
            <person name="Peter G."/>
            <person name="Philippe R."/>
            <person name="Pilate G."/>
            <person name="Poliakov A."/>
            <person name="Razumovskaya J."/>
            <person name="Richardson P."/>
            <person name="Rinaldi C."/>
            <person name="Ritland K."/>
            <person name="Rouze P."/>
            <person name="Ryaboy D."/>
            <person name="Schmutz J."/>
            <person name="Schrader J."/>
            <person name="Segerman B."/>
            <person name="Shin H."/>
            <person name="Siddiqui A."/>
            <person name="Sterky F."/>
            <person name="Terry A."/>
            <person name="Tsai C.J."/>
            <person name="Uberbacher E."/>
            <person name="Unneberg P."/>
            <person name="Vahala J."/>
            <person name="Wall K."/>
            <person name="Wessler S."/>
            <person name="Yang G."/>
            <person name="Yin T."/>
            <person name="Douglas C."/>
            <person name="Marra M."/>
            <person name="Sandberg G."/>
            <person name="Van de Peer Y."/>
            <person name="Rokhsar D."/>
        </authorList>
    </citation>
    <scope>NUCLEOTIDE SEQUENCE [LARGE SCALE GENOMIC DNA]</scope>
    <source>
        <strain evidence="25">cv. Nisqually</strain>
    </source>
</reference>
<feature type="site" description="Transition state stabilizer" evidence="20">
    <location>
        <position position="110"/>
    </location>
</feature>
<feature type="active site" description="Proton acceptor" evidence="17">
    <location>
        <position position="114"/>
    </location>
</feature>